<organism evidence="2 3">
    <name type="scientific">Dactylonectria macrodidyma</name>
    <dbReference type="NCBI Taxonomy" id="307937"/>
    <lineage>
        <taxon>Eukaryota</taxon>
        <taxon>Fungi</taxon>
        <taxon>Dikarya</taxon>
        <taxon>Ascomycota</taxon>
        <taxon>Pezizomycotina</taxon>
        <taxon>Sordariomycetes</taxon>
        <taxon>Hypocreomycetidae</taxon>
        <taxon>Hypocreales</taxon>
        <taxon>Nectriaceae</taxon>
        <taxon>Dactylonectria</taxon>
    </lineage>
</organism>
<sequence>MSGFEIAGIVLGALPLLSESCNDLRNAFRSLKSWWRFETDFDNFVAAIQREQIAFSQNLEILIDPLDLPDVDKETLQNDSGSDLWHESRVQVQLRRRIQSRYHEWFMKQLADINSAVAKLHSLLPIGKVYLIDSTSLEGEMFRLKTSFSSQKDDLLKIIKDRNEDLFQFLSRASHVSHVTRNKSAVSVGSITPFLAFQSQARQIYECVQRHWTCTCAGVHPCGVTISPNRDKKETLEMRLLFREEAKLTNLKVRLDMNRPKASQPQTYPSKDEDLAVLRKQMAFKEQIKKKVDKSPKSFFYSLGAAAMSSIEARARPESKSWDLEKPTVRLKKRLFPSRDKKLNVASVSASHLSQATTPTSGTSLTSLVTPSPRRVQFADDDSAAASVEQIPEPATLMEDFCSLIKTPLEDPDIKFWNSGLESRVLLLLDSTENMQPQENQLKSLEDFLQATSRRDKRLEQAVVVLQTLLCLGPLPWVPLTWKKSQVFLHAPDWDTNEPKPYLSHASLKLAILEKPASLTPAEKAKSCMFAIGVLLLELLFRESLERQPYRAGFLGPTGQPNEFTDLCTAMQWQKRVEEECGYGLADAIRRCILCSFDAAPDLSDPMFVQSVWQGVGEPVEEFLLQWKRDPSTYS</sequence>
<name>A0A9P9IUT3_9HYPO</name>
<evidence type="ECO:0000313" key="3">
    <source>
        <dbReference type="Proteomes" id="UP000738349"/>
    </source>
</evidence>
<accession>A0A9P9IUT3</accession>
<gene>
    <name evidence="2" type="ORF">EDB81DRAFT_693286</name>
</gene>
<feature type="compositionally biased region" description="Polar residues" evidence="1">
    <location>
        <begin position="347"/>
        <end position="356"/>
    </location>
</feature>
<comment type="caution">
    <text evidence="2">The sequence shown here is derived from an EMBL/GenBank/DDBJ whole genome shotgun (WGS) entry which is preliminary data.</text>
</comment>
<dbReference type="EMBL" id="JAGMUV010000013">
    <property type="protein sequence ID" value="KAH7136278.1"/>
    <property type="molecule type" value="Genomic_DNA"/>
</dbReference>
<protein>
    <submittedName>
        <fullName evidence="2">Uncharacterized protein</fullName>
    </submittedName>
</protein>
<dbReference type="AlphaFoldDB" id="A0A9P9IUT3"/>
<dbReference type="Proteomes" id="UP000738349">
    <property type="component" value="Unassembled WGS sequence"/>
</dbReference>
<evidence type="ECO:0000256" key="1">
    <source>
        <dbReference type="SAM" id="MobiDB-lite"/>
    </source>
</evidence>
<dbReference type="OrthoDB" id="3565018at2759"/>
<reference evidence="2" key="1">
    <citation type="journal article" date="2021" name="Nat. Commun.">
        <title>Genetic determinants of endophytism in the Arabidopsis root mycobiome.</title>
        <authorList>
            <person name="Mesny F."/>
            <person name="Miyauchi S."/>
            <person name="Thiergart T."/>
            <person name="Pickel B."/>
            <person name="Atanasova L."/>
            <person name="Karlsson M."/>
            <person name="Huettel B."/>
            <person name="Barry K.W."/>
            <person name="Haridas S."/>
            <person name="Chen C."/>
            <person name="Bauer D."/>
            <person name="Andreopoulos W."/>
            <person name="Pangilinan J."/>
            <person name="LaButti K."/>
            <person name="Riley R."/>
            <person name="Lipzen A."/>
            <person name="Clum A."/>
            <person name="Drula E."/>
            <person name="Henrissat B."/>
            <person name="Kohler A."/>
            <person name="Grigoriev I.V."/>
            <person name="Martin F.M."/>
            <person name="Hacquard S."/>
        </authorList>
    </citation>
    <scope>NUCLEOTIDE SEQUENCE</scope>
    <source>
        <strain evidence="2">MPI-CAGE-AT-0147</strain>
    </source>
</reference>
<keyword evidence="3" id="KW-1185">Reference proteome</keyword>
<feature type="region of interest" description="Disordered" evidence="1">
    <location>
        <begin position="347"/>
        <end position="369"/>
    </location>
</feature>
<evidence type="ECO:0000313" key="2">
    <source>
        <dbReference type="EMBL" id="KAH7136278.1"/>
    </source>
</evidence>
<feature type="compositionally biased region" description="Low complexity" evidence="1">
    <location>
        <begin position="357"/>
        <end position="369"/>
    </location>
</feature>
<dbReference type="PANTHER" id="PTHR35186:SF4">
    <property type="entry name" value="PRION-INHIBITION AND PROPAGATION HELO DOMAIN-CONTAINING PROTEIN"/>
    <property type="match status" value="1"/>
</dbReference>
<proteinExistence type="predicted"/>
<dbReference type="PANTHER" id="PTHR35186">
    <property type="entry name" value="ANK_REP_REGION DOMAIN-CONTAINING PROTEIN"/>
    <property type="match status" value="1"/>
</dbReference>